<reference evidence="1" key="2">
    <citation type="submission" date="2021-04" db="EMBL/GenBank/DDBJ databases">
        <authorList>
            <person name="Gilroy R."/>
        </authorList>
    </citation>
    <scope>NUCLEOTIDE SEQUENCE</scope>
    <source>
        <strain evidence="1">8470</strain>
    </source>
</reference>
<dbReference type="Proteomes" id="UP000784286">
    <property type="component" value="Unassembled WGS sequence"/>
</dbReference>
<reference evidence="1" key="1">
    <citation type="journal article" date="2021" name="PeerJ">
        <title>Extensive microbial diversity within the chicken gut microbiome revealed by metagenomics and culture.</title>
        <authorList>
            <person name="Gilroy R."/>
            <person name="Ravi A."/>
            <person name="Getino M."/>
            <person name="Pursley I."/>
            <person name="Horton D.L."/>
            <person name="Alikhan N.F."/>
            <person name="Baker D."/>
            <person name="Gharbi K."/>
            <person name="Hall N."/>
            <person name="Watson M."/>
            <person name="Adriaenssens E.M."/>
            <person name="Foster-Nyarko E."/>
            <person name="Jarju S."/>
            <person name="Secka A."/>
            <person name="Antonio M."/>
            <person name="Oren A."/>
            <person name="Chaudhuri R.R."/>
            <person name="La Ragione R."/>
            <person name="Hildebrand F."/>
            <person name="Pallen M.J."/>
        </authorList>
    </citation>
    <scope>NUCLEOTIDE SEQUENCE</scope>
    <source>
        <strain evidence="1">8470</strain>
    </source>
</reference>
<proteinExistence type="predicted"/>
<sequence>MGTVALEALQNEVIREVLNVRDISVLKKVKKMLLREDFLANFGQACKELKQNLEGKLEFKTAEELLDEL</sequence>
<evidence type="ECO:0000313" key="1">
    <source>
        <dbReference type="EMBL" id="MBU3856481.1"/>
    </source>
</evidence>
<evidence type="ECO:0000313" key="2">
    <source>
        <dbReference type="Proteomes" id="UP000784286"/>
    </source>
</evidence>
<comment type="caution">
    <text evidence="1">The sequence shown here is derived from an EMBL/GenBank/DDBJ whole genome shotgun (WGS) entry which is preliminary data.</text>
</comment>
<dbReference type="EMBL" id="JAHLFJ010000075">
    <property type="protein sequence ID" value="MBU3856481.1"/>
    <property type="molecule type" value="Genomic_DNA"/>
</dbReference>
<gene>
    <name evidence="1" type="ORF">H9928_08005</name>
</gene>
<organism evidence="1 2">
    <name type="scientific">Candidatus Phocaeicola excrementipullorum</name>
    <dbReference type="NCBI Taxonomy" id="2838731"/>
    <lineage>
        <taxon>Bacteria</taxon>
        <taxon>Pseudomonadati</taxon>
        <taxon>Bacteroidota</taxon>
        <taxon>Bacteroidia</taxon>
        <taxon>Bacteroidales</taxon>
        <taxon>Bacteroidaceae</taxon>
        <taxon>Phocaeicola</taxon>
    </lineage>
</organism>
<name>A0A948TN40_9BACT</name>
<protein>
    <submittedName>
        <fullName evidence="1">Uncharacterized protein</fullName>
    </submittedName>
</protein>
<accession>A0A948TN40</accession>
<dbReference type="AlphaFoldDB" id="A0A948TN40"/>